<dbReference type="Proteomes" id="UP000632740">
    <property type="component" value="Unassembled WGS sequence"/>
</dbReference>
<proteinExistence type="predicted"/>
<name>A0A919U338_9CELL</name>
<gene>
    <name evidence="1" type="ORF">Cch01nite_24830</name>
</gene>
<dbReference type="AlphaFoldDB" id="A0A919U338"/>
<dbReference type="RefSeq" id="WP_203754704.1">
    <property type="nucleotide sequence ID" value="NZ_BONK01000008.1"/>
</dbReference>
<evidence type="ECO:0008006" key="3">
    <source>
        <dbReference type="Google" id="ProtNLM"/>
    </source>
</evidence>
<evidence type="ECO:0000313" key="2">
    <source>
        <dbReference type="Proteomes" id="UP000632740"/>
    </source>
</evidence>
<protein>
    <recommendedName>
        <fullName evidence="3">Helix-turn-helix domain-containing protein</fullName>
    </recommendedName>
</protein>
<dbReference type="EMBL" id="BONK01000008">
    <property type="protein sequence ID" value="GIG21759.1"/>
    <property type="molecule type" value="Genomic_DNA"/>
</dbReference>
<keyword evidence="2" id="KW-1185">Reference proteome</keyword>
<evidence type="ECO:0000313" key="1">
    <source>
        <dbReference type="EMBL" id="GIG21759.1"/>
    </source>
</evidence>
<comment type="caution">
    <text evidence="1">The sequence shown here is derived from an EMBL/GenBank/DDBJ whole genome shotgun (WGS) entry which is preliminary data.</text>
</comment>
<sequence length="133" mass="14223">MASTLTPAAYAEHVGASERSVRRWLADGELPAAELVARRWEIPADAVRVQRLPEAVADVSRDAVAPRAPRPATTLVGALETLPIYVDVDTAAQLLGISPYAVRRHADELGGRRWGLNGALVIPQSALRELAGL</sequence>
<organism evidence="1 2">
    <name type="scientific">Cellulomonas chitinilytica</name>
    <dbReference type="NCBI Taxonomy" id="398759"/>
    <lineage>
        <taxon>Bacteria</taxon>
        <taxon>Bacillati</taxon>
        <taxon>Actinomycetota</taxon>
        <taxon>Actinomycetes</taxon>
        <taxon>Micrococcales</taxon>
        <taxon>Cellulomonadaceae</taxon>
        <taxon>Cellulomonas</taxon>
    </lineage>
</organism>
<reference evidence="1" key="1">
    <citation type="submission" date="2021-01" db="EMBL/GenBank/DDBJ databases">
        <title>Whole genome shotgun sequence of Cellulomonas chitinilytica NBRC 110799.</title>
        <authorList>
            <person name="Komaki H."/>
            <person name="Tamura T."/>
        </authorList>
    </citation>
    <scope>NUCLEOTIDE SEQUENCE</scope>
    <source>
        <strain evidence="1">NBRC 110799</strain>
    </source>
</reference>
<accession>A0A919U338</accession>